<evidence type="ECO:0000313" key="3">
    <source>
        <dbReference type="Proteomes" id="UP000307440"/>
    </source>
</evidence>
<organism evidence="2 3">
    <name type="scientific">Coprinopsis marcescibilis</name>
    <name type="common">Agaric fungus</name>
    <name type="synonym">Psathyrella marcescibilis</name>
    <dbReference type="NCBI Taxonomy" id="230819"/>
    <lineage>
        <taxon>Eukaryota</taxon>
        <taxon>Fungi</taxon>
        <taxon>Dikarya</taxon>
        <taxon>Basidiomycota</taxon>
        <taxon>Agaricomycotina</taxon>
        <taxon>Agaricomycetes</taxon>
        <taxon>Agaricomycetidae</taxon>
        <taxon>Agaricales</taxon>
        <taxon>Agaricineae</taxon>
        <taxon>Psathyrellaceae</taxon>
        <taxon>Coprinopsis</taxon>
    </lineage>
</organism>
<dbReference type="Proteomes" id="UP000307440">
    <property type="component" value="Unassembled WGS sequence"/>
</dbReference>
<protein>
    <submittedName>
        <fullName evidence="2">Uncharacterized protein</fullName>
    </submittedName>
</protein>
<evidence type="ECO:0000256" key="1">
    <source>
        <dbReference type="SAM" id="Coils"/>
    </source>
</evidence>
<feature type="coiled-coil region" evidence="1">
    <location>
        <begin position="1"/>
        <end position="113"/>
    </location>
</feature>
<feature type="non-terminal residue" evidence="2">
    <location>
        <position position="136"/>
    </location>
</feature>
<proteinExistence type="predicted"/>
<reference evidence="2 3" key="1">
    <citation type="journal article" date="2019" name="Nat. Ecol. Evol.">
        <title>Megaphylogeny resolves global patterns of mushroom evolution.</title>
        <authorList>
            <person name="Varga T."/>
            <person name="Krizsan K."/>
            <person name="Foldi C."/>
            <person name="Dima B."/>
            <person name="Sanchez-Garcia M."/>
            <person name="Sanchez-Ramirez S."/>
            <person name="Szollosi G.J."/>
            <person name="Szarkandi J.G."/>
            <person name="Papp V."/>
            <person name="Albert L."/>
            <person name="Andreopoulos W."/>
            <person name="Angelini C."/>
            <person name="Antonin V."/>
            <person name="Barry K.W."/>
            <person name="Bougher N.L."/>
            <person name="Buchanan P."/>
            <person name="Buyck B."/>
            <person name="Bense V."/>
            <person name="Catcheside P."/>
            <person name="Chovatia M."/>
            <person name="Cooper J."/>
            <person name="Damon W."/>
            <person name="Desjardin D."/>
            <person name="Finy P."/>
            <person name="Geml J."/>
            <person name="Haridas S."/>
            <person name="Hughes K."/>
            <person name="Justo A."/>
            <person name="Karasinski D."/>
            <person name="Kautmanova I."/>
            <person name="Kiss B."/>
            <person name="Kocsube S."/>
            <person name="Kotiranta H."/>
            <person name="LaButti K.M."/>
            <person name="Lechner B.E."/>
            <person name="Liimatainen K."/>
            <person name="Lipzen A."/>
            <person name="Lukacs Z."/>
            <person name="Mihaltcheva S."/>
            <person name="Morgado L.N."/>
            <person name="Niskanen T."/>
            <person name="Noordeloos M.E."/>
            <person name="Ohm R.A."/>
            <person name="Ortiz-Santana B."/>
            <person name="Ovrebo C."/>
            <person name="Racz N."/>
            <person name="Riley R."/>
            <person name="Savchenko A."/>
            <person name="Shiryaev A."/>
            <person name="Soop K."/>
            <person name="Spirin V."/>
            <person name="Szebenyi C."/>
            <person name="Tomsovsky M."/>
            <person name="Tulloss R.E."/>
            <person name="Uehling J."/>
            <person name="Grigoriev I.V."/>
            <person name="Vagvolgyi C."/>
            <person name="Papp T."/>
            <person name="Martin F.M."/>
            <person name="Miettinen O."/>
            <person name="Hibbett D.S."/>
            <person name="Nagy L.G."/>
        </authorList>
    </citation>
    <scope>NUCLEOTIDE SEQUENCE [LARGE SCALE GENOMIC DNA]</scope>
    <source>
        <strain evidence="2 3">CBS 121175</strain>
    </source>
</reference>
<dbReference type="AlphaFoldDB" id="A0A5C3K9W4"/>
<keyword evidence="3" id="KW-1185">Reference proteome</keyword>
<evidence type="ECO:0000313" key="2">
    <source>
        <dbReference type="EMBL" id="TFK16718.1"/>
    </source>
</evidence>
<gene>
    <name evidence="2" type="ORF">FA15DRAFT_711476</name>
</gene>
<sequence>MKKLNHQVLAKEDQVRVLLAELEETRKKVQEAEKQATSARDRAKAISQRMQEAERQAALAREEVMTTKKKAQEAVTRVVKEKEMEVREIRGRLENTEKEKSAAEDMVALKIKELEHFAARKLQNEKSAEAVEALQD</sequence>
<dbReference type="EMBL" id="ML210661">
    <property type="protein sequence ID" value="TFK16718.1"/>
    <property type="molecule type" value="Genomic_DNA"/>
</dbReference>
<accession>A0A5C3K9W4</accession>
<keyword evidence="1" id="KW-0175">Coiled coil</keyword>
<name>A0A5C3K9W4_COPMA</name>